<dbReference type="PROSITE" id="PS50929">
    <property type="entry name" value="ABC_TM1F"/>
    <property type="match status" value="1"/>
</dbReference>
<keyword evidence="11" id="KW-1185">Reference proteome</keyword>
<dbReference type="PANTHER" id="PTHR24221">
    <property type="entry name" value="ATP-BINDING CASSETTE SUB-FAMILY B"/>
    <property type="match status" value="1"/>
</dbReference>
<dbReference type="InterPro" id="IPR003593">
    <property type="entry name" value="AAA+_ATPase"/>
</dbReference>
<protein>
    <submittedName>
        <fullName evidence="10">ABC transporter ATP-binding protein/permease</fullName>
    </submittedName>
</protein>
<feature type="domain" description="ABC transporter" evidence="8">
    <location>
        <begin position="360"/>
        <end position="595"/>
    </location>
</feature>
<feature type="transmembrane region" description="Helical" evidence="7">
    <location>
        <begin position="181"/>
        <end position="205"/>
    </location>
</feature>
<dbReference type="InterPro" id="IPR017871">
    <property type="entry name" value="ABC_transporter-like_CS"/>
</dbReference>
<evidence type="ECO:0000259" key="8">
    <source>
        <dbReference type="PROSITE" id="PS50893"/>
    </source>
</evidence>
<dbReference type="SMART" id="SM00382">
    <property type="entry name" value="AAA"/>
    <property type="match status" value="1"/>
</dbReference>
<evidence type="ECO:0000256" key="5">
    <source>
        <dbReference type="ARBA" id="ARBA00022989"/>
    </source>
</evidence>
<feature type="transmembrane region" description="Helical" evidence="7">
    <location>
        <begin position="78"/>
        <end position="96"/>
    </location>
</feature>
<dbReference type="SUPFAM" id="SSF90123">
    <property type="entry name" value="ABC transporter transmembrane region"/>
    <property type="match status" value="1"/>
</dbReference>
<feature type="domain" description="ABC transmembrane type-1" evidence="9">
    <location>
        <begin position="41"/>
        <end position="326"/>
    </location>
</feature>
<dbReference type="GO" id="GO:0005524">
    <property type="term" value="F:ATP binding"/>
    <property type="evidence" value="ECO:0007669"/>
    <property type="project" value="UniProtKB-KW"/>
</dbReference>
<accession>A0ABY6GK91</accession>
<dbReference type="InterPro" id="IPR011527">
    <property type="entry name" value="ABC1_TM_dom"/>
</dbReference>
<dbReference type="EMBL" id="CP107052">
    <property type="protein sequence ID" value="UYH51163.1"/>
    <property type="molecule type" value="Genomic_DNA"/>
</dbReference>
<keyword evidence="6 7" id="KW-0472">Membrane</keyword>
<comment type="subcellular location">
    <subcellularLocation>
        <location evidence="1">Cell membrane</location>
        <topology evidence="1">Multi-pass membrane protein</topology>
    </subcellularLocation>
</comment>
<keyword evidence="4 10" id="KW-0067">ATP-binding</keyword>
<dbReference type="PANTHER" id="PTHR24221:SF654">
    <property type="entry name" value="ATP-BINDING CASSETTE SUB-FAMILY B MEMBER 6"/>
    <property type="match status" value="1"/>
</dbReference>
<dbReference type="Pfam" id="PF00005">
    <property type="entry name" value="ABC_tran"/>
    <property type="match status" value="1"/>
</dbReference>
<evidence type="ECO:0000256" key="3">
    <source>
        <dbReference type="ARBA" id="ARBA00022741"/>
    </source>
</evidence>
<sequence>MTEFETPHRSQRIGYGRTLNFVITRWLREPRALSRTLMGVAVATACDVVMPVAAGWLISAIAPIGHAVSADRAASLHAAIWAVSAMAILGLLSVIGRRSMYVGITKLSTRVMRSVLVEGFDRVQHFSTDWHANTFAGSTVRRLTRGMWALDTVDDVLLLALLPQILVLGGTAGVLTYRDPLMGAILIISILLFVALSTALTIFYVSPTSRISNQWDSRVGAAIADAITCNATVKSFGAEMREKLRLHHVMEMWQQRTRKSWIRGTDSGNLQALASLLMRLALVAIVTWRWWEGRADAGQVAYVLTMVFLIQGYLRDLGNQVSQLQRGVNEMEEMVAIFDHETDVADTAHARDIDIHRGGIRFDEVTFVYPGTTRSLFTDFSVSIEGGTSVALVGRSGSGKSSFVKLLQRLYDPQAGSISIDGMDLRDFSLSSLRGQIAIVPQDPALFHRSLAENIAYANPTASQADIERAAKQANAHDFIAHLPEGYKTLVGERGVKLSGGERQRVAIARAFLADAPIVIFDEATSSLDSQSELLVKEAMDRLMLGRTVIVIAHRLLTVRSLDRIIVFQQGRIVEDGSHDALLNLPDGVYNHLYRIQAHEGHADQI</sequence>
<organism evidence="10 11">
    <name type="scientific">Candidatus Kirkpatrickella diaphorinae</name>
    <dbReference type="NCBI Taxonomy" id="2984322"/>
    <lineage>
        <taxon>Bacteria</taxon>
        <taxon>Pseudomonadati</taxon>
        <taxon>Pseudomonadota</taxon>
        <taxon>Alphaproteobacteria</taxon>
        <taxon>Acetobacterales</taxon>
        <taxon>Acetobacteraceae</taxon>
        <taxon>Candidatus Kirkpatrickella</taxon>
    </lineage>
</organism>
<dbReference type="SUPFAM" id="SSF52540">
    <property type="entry name" value="P-loop containing nucleoside triphosphate hydrolases"/>
    <property type="match status" value="1"/>
</dbReference>
<proteinExistence type="predicted"/>
<feature type="transmembrane region" description="Helical" evidence="7">
    <location>
        <begin position="268"/>
        <end position="291"/>
    </location>
</feature>
<feature type="transmembrane region" description="Helical" evidence="7">
    <location>
        <begin position="37"/>
        <end position="58"/>
    </location>
</feature>
<evidence type="ECO:0000256" key="2">
    <source>
        <dbReference type="ARBA" id="ARBA00022692"/>
    </source>
</evidence>
<feature type="transmembrane region" description="Helical" evidence="7">
    <location>
        <begin position="156"/>
        <end position="175"/>
    </location>
</feature>
<dbReference type="RefSeq" id="WP_319806757.1">
    <property type="nucleotide sequence ID" value="NZ_CP107052.1"/>
</dbReference>
<dbReference type="PROSITE" id="PS50893">
    <property type="entry name" value="ABC_TRANSPORTER_2"/>
    <property type="match status" value="1"/>
</dbReference>
<dbReference type="Pfam" id="PF00664">
    <property type="entry name" value="ABC_membrane"/>
    <property type="match status" value="1"/>
</dbReference>
<dbReference type="Gene3D" id="1.20.1560.10">
    <property type="entry name" value="ABC transporter type 1, transmembrane domain"/>
    <property type="match status" value="1"/>
</dbReference>
<keyword evidence="2 7" id="KW-0812">Transmembrane</keyword>
<name>A0ABY6GK91_9PROT</name>
<dbReference type="InterPro" id="IPR036640">
    <property type="entry name" value="ABC1_TM_sf"/>
</dbReference>
<keyword evidence="5 7" id="KW-1133">Transmembrane helix</keyword>
<evidence type="ECO:0000313" key="10">
    <source>
        <dbReference type="EMBL" id="UYH51163.1"/>
    </source>
</evidence>
<evidence type="ECO:0000259" key="9">
    <source>
        <dbReference type="PROSITE" id="PS50929"/>
    </source>
</evidence>
<evidence type="ECO:0000256" key="1">
    <source>
        <dbReference type="ARBA" id="ARBA00004651"/>
    </source>
</evidence>
<dbReference type="InterPro" id="IPR039421">
    <property type="entry name" value="Type_1_exporter"/>
</dbReference>
<evidence type="ECO:0000256" key="6">
    <source>
        <dbReference type="ARBA" id="ARBA00023136"/>
    </source>
</evidence>
<dbReference type="InterPro" id="IPR003439">
    <property type="entry name" value="ABC_transporter-like_ATP-bd"/>
</dbReference>
<evidence type="ECO:0000256" key="7">
    <source>
        <dbReference type="SAM" id="Phobius"/>
    </source>
</evidence>
<dbReference type="InterPro" id="IPR027417">
    <property type="entry name" value="P-loop_NTPase"/>
</dbReference>
<dbReference type="Proteomes" id="UP001163831">
    <property type="component" value="Chromosome"/>
</dbReference>
<dbReference type="PROSITE" id="PS00211">
    <property type="entry name" value="ABC_TRANSPORTER_1"/>
    <property type="match status" value="1"/>
</dbReference>
<gene>
    <name evidence="10" type="ORF">N5W20_08755</name>
</gene>
<reference evidence="10" key="1">
    <citation type="submission" date="2022-10" db="EMBL/GenBank/DDBJ databases">
        <title>Candidatus Kirkpatrella diaphorinas gen. nov., sp. nov., an uncultured endosymbiont identified in a population of Diaphorina citri from Hawaii.</title>
        <authorList>
            <person name="Henry E.M."/>
            <person name="Carlson C.R."/>
            <person name="Kuo Y.-W."/>
        </authorList>
    </citation>
    <scope>NUCLEOTIDE SEQUENCE</scope>
    <source>
        <strain evidence="10">CADCRV1</strain>
    </source>
</reference>
<keyword evidence="3" id="KW-0547">Nucleotide-binding</keyword>
<evidence type="ECO:0000313" key="11">
    <source>
        <dbReference type="Proteomes" id="UP001163831"/>
    </source>
</evidence>
<dbReference type="Gene3D" id="3.40.50.300">
    <property type="entry name" value="P-loop containing nucleotide triphosphate hydrolases"/>
    <property type="match status" value="1"/>
</dbReference>
<evidence type="ECO:0000256" key="4">
    <source>
        <dbReference type="ARBA" id="ARBA00022840"/>
    </source>
</evidence>